<feature type="non-terminal residue" evidence="1">
    <location>
        <position position="52"/>
    </location>
</feature>
<organism evidence="1 2">
    <name type="scientific">Asparagus officinalis</name>
    <name type="common">Garden asparagus</name>
    <dbReference type="NCBI Taxonomy" id="4686"/>
    <lineage>
        <taxon>Eukaryota</taxon>
        <taxon>Viridiplantae</taxon>
        <taxon>Streptophyta</taxon>
        <taxon>Embryophyta</taxon>
        <taxon>Tracheophyta</taxon>
        <taxon>Spermatophyta</taxon>
        <taxon>Magnoliopsida</taxon>
        <taxon>Liliopsida</taxon>
        <taxon>Asparagales</taxon>
        <taxon>Asparagaceae</taxon>
        <taxon>Asparagoideae</taxon>
        <taxon>Asparagus</taxon>
    </lineage>
</organism>
<dbReference type="Proteomes" id="UP000243459">
    <property type="component" value="Chromosome 7"/>
</dbReference>
<reference evidence="2" key="1">
    <citation type="journal article" date="2017" name="Nat. Commun.">
        <title>The asparagus genome sheds light on the origin and evolution of a young Y chromosome.</title>
        <authorList>
            <person name="Harkess A."/>
            <person name="Zhou J."/>
            <person name="Xu C."/>
            <person name="Bowers J.E."/>
            <person name="Van der Hulst R."/>
            <person name="Ayyampalayam S."/>
            <person name="Mercati F."/>
            <person name="Riccardi P."/>
            <person name="McKain M.R."/>
            <person name="Kakrana A."/>
            <person name="Tang H."/>
            <person name="Ray J."/>
            <person name="Groenendijk J."/>
            <person name="Arikit S."/>
            <person name="Mathioni S.M."/>
            <person name="Nakano M."/>
            <person name="Shan H."/>
            <person name="Telgmann-Rauber A."/>
            <person name="Kanno A."/>
            <person name="Yue Z."/>
            <person name="Chen H."/>
            <person name="Li W."/>
            <person name="Chen Y."/>
            <person name="Xu X."/>
            <person name="Zhang Y."/>
            <person name="Luo S."/>
            <person name="Chen H."/>
            <person name="Gao J."/>
            <person name="Mao Z."/>
            <person name="Pires J.C."/>
            <person name="Luo M."/>
            <person name="Kudrna D."/>
            <person name="Wing R.A."/>
            <person name="Meyers B.C."/>
            <person name="Yi K."/>
            <person name="Kong H."/>
            <person name="Lavrijsen P."/>
            <person name="Sunseri F."/>
            <person name="Falavigna A."/>
            <person name="Ye Y."/>
            <person name="Leebens-Mack J.H."/>
            <person name="Chen G."/>
        </authorList>
    </citation>
    <scope>NUCLEOTIDE SEQUENCE [LARGE SCALE GENOMIC DNA]</scope>
    <source>
        <strain evidence="2">cv. DH0086</strain>
    </source>
</reference>
<keyword evidence="2" id="KW-1185">Reference proteome</keyword>
<proteinExistence type="predicted"/>
<accession>A0A5P1EJA8</accession>
<name>A0A5P1EJA8_ASPOF</name>
<dbReference type="Gramene" id="ONK64681">
    <property type="protein sequence ID" value="ONK64681"/>
    <property type="gene ID" value="A4U43_C07F28730"/>
</dbReference>
<evidence type="ECO:0000313" key="1">
    <source>
        <dbReference type="EMBL" id="ONK64681.1"/>
    </source>
</evidence>
<protein>
    <submittedName>
        <fullName evidence="1">Uncharacterized protein</fullName>
    </submittedName>
</protein>
<feature type="non-terminal residue" evidence="1">
    <location>
        <position position="1"/>
    </location>
</feature>
<gene>
    <name evidence="1" type="ORF">A4U43_C07F28730</name>
</gene>
<dbReference type="EMBL" id="CM007387">
    <property type="protein sequence ID" value="ONK64681.1"/>
    <property type="molecule type" value="Genomic_DNA"/>
</dbReference>
<dbReference type="AlphaFoldDB" id="A0A5P1EJA8"/>
<sequence>VYGIDRKCRKLSRTVSLLLDQGLKGHECCLFHRLSIDSTICIKIKNNQQGKQ</sequence>
<evidence type="ECO:0000313" key="2">
    <source>
        <dbReference type="Proteomes" id="UP000243459"/>
    </source>
</evidence>